<dbReference type="EMBL" id="LAVV01007576">
    <property type="protein sequence ID" value="KNZ55476.1"/>
    <property type="molecule type" value="Genomic_DNA"/>
</dbReference>
<organism evidence="2 3">
    <name type="scientific">Puccinia sorghi</name>
    <dbReference type="NCBI Taxonomy" id="27349"/>
    <lineage>
        <taxon>Eukaryota</taxon>
        <taxon>Fungi</taxon>
        <taxon>Dikarya</taxon>
        <taxon>Basidiomycota</taxon>
        <taxon>Pucciniomycotina</taxon>
        <taxon>Pucciniomycetes</taxon>
        <taxon>Pucciniales</taxon>
        <taxon>Pucciniaceae</taxon>
        <taxon>Puccinia</taxon>
    </lineage>
</organism>
<feature type="transmembrane region" description="Helical" evidence="1">
    <location>
        <begin position="43"/>
        <end position="68"/>
    </location>
</feature>
<feature type="transmembrane region" description="Helical" evidence="1">
    <location>
        <begin position="106"/>
        <end position="125"/>
    </location>
</feature>
<dbReference type="VEuPathDB" id="FungiDB:VP01_2667g2"/>
<evidence type="ECO:0000256" key="1">
    <source>
        <dbReference type="SAM" id="Phobius"/>
    </source>
</evidence>
<keyword evidence="3" id="KW-1185">Reference proteome</keyword>
<sequence length="428" mass="47781">MSASADLTASALPTLNAMAMSFNVYPMVLKYFENRIEELGSPSILAYILTLIIVHGILLIQATLTLVLKLSCRAKSGKLWLWRKQHLLDQEVPYLIPNGHFIIEPLQILGCIFFELSTLVAYIAIRWPDVARKLPALHATCLFWIAVSCVPGFIGFWWSGWSAFYALFLTPTHASRSSHGQIARTYHNPILMNVVCMGVPVLISLFFIIIGIFLTAKHEKAGEIYATFSIQLRHLSETWKPNDPNTVDNNRRLSALLQRLLSEAGEILHTLQCMAIGWAITAITIVTVWLRWPNKFMTRTNLMTPFSTLLSKFYVGTAISVGKVTQRTLKMATGRATLITYASKDTKSVSQLDSSGLDDGLELRVESNHFQVSQPSHPSGIKKSVSALSLRRNLYLLRASCGLMVIYLGFNFCISIIIATKAPILMMS</sequence>
<dbReference type="Proteomes" id="UP000037035">
    <property type="component" value="Unassembled WGS sequence"/>
</dbReference>
<evidence type="ECO:0000313" key="3">
    <source>
        <dbReference type="Proteomes" id="UP000037035"/>
    </source>
</evidence>
<accession>A0A0L6V3Y2</accession>
<keyword evidence="1" id="KW-0812">Transmembrane</keyword>
<gene>
    <name evidence="2" type="ORF">VP01_2667g2</name>
</gene>
<evidence type="ECO:0000313" key="2">
    <source>
        <dbReference type="EMBL" id="KNZ55476.1"/>
    </source>
</evidence>
<feature type="transmembrane region" description="Helical" evidence="1">
    <location>
        <begin position="190"/>
        <end position="214"/>
    </location>
</feature>
<keyword evidence="1" id="KW-0472">Membrane</keyword>
<feature type="transmembrane region" description="Helical" evidence="1">
    <location>
        <begin position="137"/>
        <end position="169"/>
    </location>
</feature>
<protein>
    <submittedName>
        <fullName evidence="2">Uncharacterized protein</fullName>
    </submittedName>
</protein>
<proteinExistence type="predicted"/>
<feature type="transmembrane region" description="Helical" evidence="1">
    <location>
        <begin position="395"/>
        <end position="419"/>
    </location>
</feature>
<dbReference type="AlphaFoldDB" id="A0A0L6V3Y2"/>
<dbReference type="OrthoDB" id="2500638at2759"/>
<comment type="caution">
    <text evidence="2">The sequence shown here is derived from an EMBL/GenBank/DDBJ whole genome shotgun (WGS) entry which is preliminary data.</text>
</comment>
<reference evidence="2 3" key="1">
    <citation type="submission" date="2015-08" db="EMBL/GenBank/DDBJ databases">
        <title>Next Generation Sequencing and Analysis of the Genome of Puccinia sorghi L Schw, the Causal Agent of Maize Common Rust.</title>
        <authorList>
            <person name="Rochi L."/>
            <person name="Burguener G."/>
            <person name="Darino M."/>
            <person name="Turjanski A."/>
            <person name="Kreff E."/>
            <person name="Dieguez M.J."/>
            <person name="Sacco F."/>
        </authorList>
    </citation>
    <scope>NUCLEOTIDE SEQUENCE [LARGE SCALE GENOMIC DNA]</scope>
    <source>
        <strain evidence="2 3">RO10H11247</strain>
    </source>
</reference>
<feature type="transmembrane region" description="Helical" evidence="1">
    <location>
        <begin position="267"/>
        <end position="290"/>
    </location>
</feature>
<keyword evidence="1" id="KW-1133">Transmembrane helix</keyword>
<name>A0A0L6V3Y2_9BASI</name>